<dbReference type="InterPro" id="IPR020845">
    <property type="entry name" value="AMP-binding_CS"/>
</dbReference>
<dbReference type="GO" id="GO:0031956">
    <property type="term" value="F:medium-chain fatty acid-CoA ligase activity"/>
    <property type="evidence" value="ECO:0007669"/>
    <property type="project" value="TreeGrafter"/>
</dbReference>
<dbReference type="Proteomes" id="UP000199682">
    <property type="component" value="Unassembled WGS sequence"/>
</dbReference>
<dbReference type="PANTHER" id="PTHR43201:SF5">
    <property type="entry name" value="MEDIUM-CHAIN ACYL-COA LIGASE ACSF2, MITOCHONDRIAL"/>
    <property type="match status" value="1"/>
</dbReference>
<dbReference type="Gene3D" id="3.30.300.30">
    <property type="match status" value="1"/>
</dbReference>
<dbReference type="AlphaFoldDB" id="A0A1G9IQA1"/>
<proteinExistence type="inferred from homology"/>
<evidence type="ECO:0000259" key="4">
    <source>
        <dbReference type="Pfam" id="PF13193"/>
    </source>
</evidence>
<name>A0A1G9IQA1_9PSEU</name>
<dbReference type="EMBL" id="FNET01000010">
    <property type="protein sequence ID" value="SDL27459.1"/>
    <property type="molecule type" value="Genomic_DNA"/>
</dbReference>
<feature type="domain" description="AMP-binding enzyme C-terminal" evidence="4">
    <location>
        <begin position="258"/>
        <end position="332"/>
    </location>
</feature>
<evidence type="ECO:0000259" key="3">
    <source>
        <dbReference type="Pfam" id="PF00501"/>
    </source>
</evidence>
<dbReference type="Gene3D" id="3.40.50.12780">
    <property type="entry name" value="N-terminal domain of ligase-like"/>
    <property type="match status" value="1"/>
</dbReference>
<dbReference type="GO" id="GO:0006631">
    <property type="term" value="P:fatty acid metabolic process"/>
    <property type="evidence" value="ECO:0007669"/>
    <property type="project" value="TreeGrafter"/>
</dbReference>
<keyword evidence="2" id="KW-0436">Ligase</keyword>
<dbReference type="PANTHER" id="PTHR43201">
    <property type="entry name" value="ACYL-COA SYNTHETASE"/>
    <property type="match status" value="1"/>
</dbReference>
<reference evidence="6" key="1">
    <citation type="submission" date="2016-10" db="EMBL/GenBank/DDBJ databases">
        <authorList>
            <person name="Varghese N."/>
            <person name="Submissions S."/>
        </authorList>
    </citation>
    <scope>NUCLEOTIDE SEQUENCE [LARGE SCALE GENOMIC DNA]</scope>
    <source>
        <strain evidence="6">DSM 44796</strain>
    </source>
</reference>
<dbReference type="Pfam" id="PF00501">
    <property type="entry name" value="AMP-binding"/>
    <property type="match status" value="1"/>
</dbReference>
<sequence length="403" mass="42980">MLIAAGPDLDPGFWDTARHLAGELDTILLSPTGVTGSTPGFGYLHELAATEDAGAFAGELPRSDDLAAFFHTGGTTGTPKLAAHRHRNEVADAWMPAACSLFETESVVFAALPLFHVNAVVVTLLAPLFKGQHVVWAGSLGYRDFALHREFWRIVERYRISTMSAVPTVLRRAGTGARGRRHQQPAFRHRRRLIAAAAVRQNYRHHTGIALLEGYGLTEATCASARSFPDALRPGAVGQRLPQDLIIRGGHNVDPALIEDALLAHPQVTAAAVGRPDAHAGEVPVAYVTLTPGATVTEDDFLAWAAAQVPERAAAPKTVTVMDALPVTAVGKPYKLDLRADATRRAIADALRETAPDSTVDTRIDDGSVVVTVTVPADSDQAAVKAALGAFTVRWDLRVSTLS</sequence>
<evidence type="ECO:0000256" key="2">
    <source>
        <dbReference type="ARBA" id="ARBA00022598"/>
    </source>
</evidence>
<dbReference type="Pfam" id="PF13193">
    <property type="entry name" value="AMP-binding_C"/>
    <property type="match status" value="1"/>
</dbReference>
<dbReference type="InterPro" id="IPR000873">
    <property type="entry name" value="AMP-dep_synth/lig_dom"/>
</dbReference>
<dbReference type="SUPFAM" id="SSF56801">
    <property type="entry name" value="Acetyl-CoA synthetase-like"/>
    <property type="match status" value="1"/>
</dbReference>
<dbReference type="InterPro" id="IPR025110">
    <property type="entry name" value="AMP-bd_C"/>
</dbReference>
<organism evidence="5 6">
    <name type="scientific">Lentzea albidocapillata subsp. violacea</name>
    <dbReference type="NCBI Taxonomy" id="128104"/>
    <lineage>
        <taxon>Bacteria</taxon>
        <taxon>Bacillati</taxon>
        <taxon>Actinomycetota</taxon>
        <taxon>Actinomycetes</taxon>
        <taxon>Pseudonocardiales</taxon>
        <taxon>Pseudonocardiaceae</taxon>
        <taxon>Lentzea</taxon>
    </lineage>
</organism>
<dbReference type="PROSITE" id="PS00455">
    <property type="entry name" value="AMP_BINDING"/>
    <property type="match status" value="1"/>
</dbReference>
<evidence type="ECO:0000256" key="1">
    <source>
        <dbReference type="ARBA" id="ARBA00006432"/>
    </source>
</evidence>
<protein>
    <submittedName>
        <fullName evidence="5">AMP-binding enzyme C-terminal domain-containing protein</fullName>
    </submittedName>
</protein>
<gene>
    <name evidence="5" type="ORF">SAMN04488074_11013</name>
</gene>
<dbReference type="InterPro" id="IPR042099">
    <property type="entry name" value="ANL_N_sf"/>
</dbReference>
<evidence type="ECO:0000313" key="5">
    <source>
        <dbReference type="EMBL" id="SDL27459.1"/>
    </source>
</evidence>
<feature type="domain" description="AMP-dependent synthetase/ligase" evidence="3">
    <location>
        <begin position="57"/>
        <end position="242"/>
    </location>
</feature>
<accession>A0A1G9IQA1</accession>
<evidence type="ECO:0000313" key="6">
    <source>
        <dbReference type="Proteomes" id="UP000199682"/>
    </source>
</evidence>
<dbReference type="InterPro" id="IPR045851">
    <property type="entry name" value="AMP-bd_C_sf"/>
</dbReference>
<comment type="similarity">
    <text evidence="1">Belongs to the ATP-dependent AMP-binding enzyme family.</text>
</comment>